<reference evidence="1 2" key="1">
    <citation type="submission" date="2013-08" db="EMBL/GenBank/DDBJ databases">
        <authorList>
            <person name="Durkin A.S."/>
            <person name="Haft D.R."/>
            <person name="McCorrison J."/>
            <person name="Torralba M."/>
            <person name="Gillis M."/>
            <person name="Haft D.H."/>
            <person name="Methe B."/>
            <person name="Sutton G."/>
            <person name="Nelson K.E."/>
        </authorList>
    </citation>
    <scope>NUCLEOTIDE SEQUENCE [LARGE SCALE GENOMIC DNA]</scope>
    <source>
        <strain evidence="1 2">F0195</strain>
    </source>
</reference>
<gene>
    <name evidence="1" type="ORF">HMPREF1316_1580</name>
</gene>
<dbReference type="PATRIC" id="fig|1125712.3.peg.638"/>
<keyword evidence="2" id="KW-1185">Reference proteome</keyword>
<proteinExistence type="predicted"/>
<comment type="caution">
    <text evidence="1">The sequence shown here is derived from an EMBL/GenBank/DDBJ whole genome shotgun (WGS) entry which is preliminary data.</text>
</comment>
<organism evidence="1 2">
    <name type="scientific">Olsenella profusa F0195</name>
    <dbReference type="NCBI Taxonomy" id="1125712"/>
    <lineage>
        <taxon>Bacteria</taxon>
        <taxon>Bacillati</taxon>
        <taxon>Actinomycetota</taxon>
        <taxon>Coriobacteriia</taxon>
        <taxon>Coriobacteriales</taxon>
        <taxon>Atopobiaceae</taxon>
        <taxon>Olsenella</taxon>
    </lineage>
</organism>
<accession>U2VBA2</accession>
<sequence>MALIAIVVATGLYLLAHLALQDSHKREFQPLIEDTRSLVKGKTVLDESDPRWGIYGYKRTELPDDVRVTCQINYIEGYIWGDSGKVYTSDFIECYNHDGNVEYGSGDGLVEWTVHRDAQGRWQIENVRHVDIGASWLLFGIPYIWS</sequence>
<dbReference type="EMBL" id="AWEZ01000020">
    <property type="protein sequence ID" value="ERL09861.1"/>
    <property type="molecule type" value="Genomic_DNA"/>
</dbReference>
<dbReference type="Proteomes" id="UP000016638">
    <property type="component" value="Unassembled WGS sequence"/>
</dbReference>
<name>U2VBA2_9ACTN</name>
<protein>
    <submittedName>
        <fullName evidence="1">Uncharacterized protein</fullName>
    </submittedName>
</protein>
<evidence type="ECO:0000313" key="1">
    <source>
        <dbReference type="EMBL" id="ERL09861.1"/>
    </source>
</evidence>
<evidence type="ECO:0000313" key="2">
    <source>
        <dbReference type="Proteomes" id="UP000016638"/>
    </source>
</evidence>
<dbReference type="AlphaFoldDB" id="U2VBA2"/>